<reference evidence="2" key="1">
    <citation type="journal article" date="2023" name="Science">
        <title>Genome structures resolve the early diversification of teleost fishes.</title>
        <authorList>
            <person name="Parey E."/>
            <person name="Louis A."/>
            <person name="Montfort J."/>
            <person name="Bouchez O."/>
            <person name="Roques C."/>
            <person name="Iampietro C."/>
            <person name="Lluch J."/>
            <person name="Castinel A."/>
            <person name="Donnadieu C."/>
            <person name="Desvignes T."/>
            <person name="Floi Bucao C."/>
            <person name="Jouanno E."/>
            <person name="Wen M."/>
            <person name="Mejri S."/>
            <person name="Dirks R."/>
            <person name="Jansen H."/>
            <person name="Henkel C."/>
            <person name="Chen W.J."/>
            <person name="Zahm M."/>
            <person name="Cabau C."/>
            <person name="Klopp C."/>
            <person name="Thompson A.W."/>
            <person name="Robinson-Rechavi M."/>
            <person name="Braasch I."/>
            <person name="Lecointre G."/>
            <person name="Bobe J."/>
            <person name="Postlethwait J.H."/>
            <person name="Berthelot C."/>
            <person name="Roest Crollius H."/>
            <person name="Guiguen Y."/>
        </authorList>
    </citation>
    <scope>NUCLEOTIDE SEQUENCE</scope>
    <source>
        <strain evidence="2">NC1722</strain>
    </source>
</reference>
<organism evidence="2 3">
    <name type="scientific">Aldrovandia affinis</name>
    <dbReference type="NCBI Taxonomy" id="143900"/>
    <lineage>
        <taxon>Eukaryota</taxon>
        <taxon>Metazoa</taxon>
        <taxon>Chordata</taxon>
        <taxon>Craniata</taxon>
        <taxon>Vertebrata</taxon>
        <taxon>Euteleostomi</taxon>
        <taxon>Actinopterygii</taxon>
        <taxon>Neopterygii</taxon>
        <taxon>Teleostei</taxon>
        <taxon>Notacanthiformes</taxon>
        <taxon>Halosauridae</taxon>
        <taxon>Aldrovandia</taxon>
    </lineage>
</organism>
<name>A0AAD7SPW6_9TELE</name>
<comment type="caution">
    <text evidence="2">The sequence shown here is derived from an EMBL/GenBank/DDBJ whole genome shotgun (WGS) entry which is preliminary data.</text>
</comment>
<evidence type="ECO:0000313" key="2">
    <source>
        <dbReference type="EMBL" id="KAJ8406471.1"/>
    </source>
</evidence>
<proteinExistence type="predicted"/>
<sequence length="79" mass="8437">MRRKRASLGSREGRSGEPAADLGTANGHKERKHEGRALTGTALCLSEPPPLHPASAVRMSSRDETRLAPLKPLTAPLSQ</sequence>
<dbReference type="AlphaFoldDB" id="A0AAD7SPW6"/>
<protein>
    <submittedName>
        <fullName evidence="2">Uncharacterized protein</fullName>
    </submittedName>
</protein>
<accession>A0AAD7SPW6</accession>
<dbReference type="EMBL" id="JAINUG010000043">
    <property type="protein sequence ID" value="KAJ8406471.1"/>
    <property type="molecule type" value="Genomic_DNA"/>
</dbReference>
<feature type="region of interest" description="Disordered" evidence="1">
    <location>
        <begin position="1"/>
        <end position="79"/>
    </location>
</feature>
<dbReference type="Proteomes" id="UP001221898">
    <property type="component" value="Unassembled WGS sequence"/>
</dbReference>
<gene>
    <name evidence="2" type="ORF">AAFF_G00300450</name>
</gene>
<evidence type="ECO:0000256" key="1">
    <source>
        <dbReference type="SAM" id="MobiDB-lite"/>
    </source>
</evidence>
<keyword evidence="3" id="KW-1185">Reference proteome</keyword>
<evidence type="ECO:0000313" key="3">
    <source>
        <dbReference type="Proteomes" id="UP001221898"/>
    </source>
</evidence>